<sequence length="54" mass="6168">MEVIRQFKALSDPTRLRLLHILNEVELNVNEIVSIVDMIQSGVSRHLKILLESG</sequence>
<protein>
    <submittedName>
        <fullName evidence="5">Winged helix-turn-helix transcriptional regulator</fullName>
    </submittedName>
</protein>
<dbReference type="Pfam" id="PF01022">
    <property type="entry name" value="HTH_5"/>
    <property type="match status" value="1"/>
</dbReference>
<name>A0A931CWB7_9BACT</name>
<organism evidence="5 6">
    <name type="scientific">Desulfotignum balticum</name>
    <dbReference type="NCBI Taxonomy" id="115781"/>
    <lineage>
        <taxon>Bacteria</taxon>
        <taxon>Pseudomonadati</taxon>
        <taxon>Thermodesulfobacteriota</taxon>
        <taxon>Desulfobacteria</taxon>
        <taxon>Desulfobacterales</taxon>
        <taxon>Desulfobacteraceae</taxon>
        <taxon>Desulfotignum</taxon>
    </lineage>
</organism>
<dbReference type="PANTHER" id="PTHR33154">
    <property type="entry name" value="TRANSCRIPTIONAL REGULATOR, ARSR FAMILY"/>
    <property type="match status" value="1"/>
</dbReference>
<feature type="domain" description="HTH arsR-type" evidence="4">
    <location>
        <begin position="1"/>
        <end position="54"/>
    </location>
</feature>
<evidence type="ECO:0000256" key="1">
    <source>
        <dbReference type="ARBA" id="ARBA00023015"/>
    </source>
</evidence>
<dbReference type="InterPro" id="IPR011991">
    <property type="entry name" value="ArsR-like_HTH"/>
</dbReference>
<dbReference type="PANTHER" id="PTHR33154:SF33">
    <property type="entry name" value="TRANSCRIPTIONAL REPRESSOR SDPR"/>
    <property type="match status" value="1"/>
</dbReference>
<accession>A0A931CWB7</accession>
<dbReference type="InterPro" id="IPR036388">
    <property type="entry name" value="WH-like_DNA-bd_sf"/>
</dbReference>
<comment type="caution">
    <text evidence="5">The sequence shown here is derived from an EMBL/GenBank/DDBJ whole genome shotgun (WGS) entry which is preliminary data.</text>
</comment>
<dbReference type="PRINTS" id="PR00778">
    <property type="entry name" value="HTHARSR"/>
</dbReference>
<dbReference type="Proteomes" id="UP000706172">
    <property type="component" value="Unassembled WGS sequence"/>
</dbReference>
<dbReference type="InterPro" id="IPR001845">
    <property type="entry name" value="HTH_ArsR_DNA-bd_dom"/>
</dbReference>
<dbReference type="EMBL" id="JACCQK010000164">
    <property type="protein sequence ID" value="MBG0778974.1"/>
    <property type="molecule type" value="Genomic_DNA"/>
</dbReference>
<reference evidence="5" key="1">
    <citation type="submission" date="2020-07" db="EMBL/GenBank/DDBJ databases">
        <title>Severe corrosion of carbon steel in oil field produced water can be linked to methanogenic archaea containing a special type of NiFe hydrogenase.</title>
        <authorList>
            <person name="Lahme S."/>
            <person name="Mand J."/>
            <person name="Longwell J."/>
            <person name="Smith R."/>
            <person name="Enning D."/>
        </authorList>
    </citation>
    <scope>NUCLEOTIDE SEQUENCE</scope>
    <source>
        <strain evidence="5">MIC098Bin6</strain>
    </source>
</reference>
<keyword evidence="1" id="KW-0805">Transcription regulation</keyword>
<dbReference type="InterPro" id="IPR051081">
    <property type="entry name" value="HTH_MetalResp_TranReg"/>
</dbReference>
<dbReference type="CDD" id="cd00090">
    <property type="entry name" value="HTH_ARSR"/>
    <property type="match status" value="1"/>
</dbReference>
<evidence type="ECO:0000256" key="3">
    <source>
        <dbReference type="ARBA" id="ARBA00023163"/>
    </source>
</evidence>
<evidence type="ECO:0000259" key="4">
    <source>
        <dbReference type="PROSITE" id="PS50987"/>
    </source>
</evidence>
<evidence type="ECO:0000313" key="6">
    <source>
        <dbReference type="Proteomes" id="UP000706172"/>
    </source>
</evidence>
<gene>
    <name evidence="5" type="ORF">H0S81_03505</name>
</gene>
<dbReference type="Gene3D" id="1.10.10.10">
    <property type="entry name" value="Winged helix-like DNA-binding domain superfamily/Winged helix DNA-binding domain"/>
    <property type="match status" value="1"/>
</dbReference>
<feature type="non-terminal residue" evidence="5">
    <location>
        <position position="54"/>
    </location>
</feature>
<dbReference type="SUPFAM" id="SSF46785">
    <property type="entry name" value="Winged helix' DNA-binding domain"/>
    <property type="match status" value="1"/>
</dbReference>
<dbReference type="PROSITE" id="PS50987">
    <property type="entry name" value="HTH_ARSR_2"/>
    <property type="match status" value="1"/>
</dbReference>
<dbReference type="NCBIfam" id="NF033788">
    <property type="entry name" value="HTH_metalloreg"/>
    <property type="match status" value="1"/>
</dbReference>
<proteinExistence type="predicted"/>
<evidence type="ECO:0000313" key="5">
    <source>
        <dbReference type="EMBL" id="MBG0778974.1"/>
    </source>
</evidence>
<dbReference type="GO" id="GO:0003700">
    <property type="term" value="F:DNA-binding transcription factor activity"/>
    <property type="evidence" value="ECO:0007669"/>
    <property type="project" value="InterPro"/>
</dbReference>
<dbReference type="AlphaFoldDB" id="A0A931CWB7"/>
<evidence type="ECO:0000256" key="2">
    <source>
        <dbReference type="ARBA" id="ARBA00023125"/>
    </source>
</evidence>
<keyword evidence="3" id="KW-0804">Transcription</keyword>
<dbReference type="InterPro" id="IPR036390">
    <property type="entry name" value="WH_DNA-bd_sf"/>
</dbReference>
<keyword evidence="2" id="KW-0238">DNA-binding</keyword>
<dbReference type="GO" id="GO:0003677">
    <property type="term" value="F:DNA binding"/>
    <property type="evidence" value="ECO:0007669"/>
    <property type="project" value="UniProtKB-KW"/>
</dbReference>